<dbReference type="Proteomes" id="UP000255283">
    <property type="component" value="Unassembled WGS sequence"/>
</dbReference>
<feature type="domain" description="ApeI dehydratase-like" evidence="1">
    <location>
        <begin position="25"/>
        <end position="103"/>
    </location>
</feature>
<organism evidence="2 3">
    <name type="scientific">Segatella buccae</name>
    <dbReference type="NCBI Taxonomy" id="28126"/>
    <lineage>
        <taxon>Bacteria</taxon>
        <taxon>Pseudomonadati</taxon>
        <taxon>Bacteroidota</taxon>
        <taxon>Bacteroidia</taxon>
        <taxon>Bacteroidales</taxon>
        <taxon>Prevotellaceae</taxon>
        <taxon>Segatella</taxon>
    </lineage>
</organism>
<dbReference type="RefSeq" id="WP_048799806.1">
    <property type="nucleotide sequence ID" value="NZ_DBFWLE010000018.1"/>
</dbReference>
<gene>
    <name evidence="2" type="ORF">NCTC13063_00724</name>
</gene>
<comment type="caution">
    <text evidence="2">The sequence shown here is derived from an EMBL/GenBank/DDBJ whole genome shotgun (WGS) entry which is preliminary data.</text>
</comment>
<dbReference type="SUPFAM" id="SSF54637">
    <property type="entry name" value="Thioesterase/thiol ester dehydrase-isomerase"/>
    <property type="match status" value="1"/>
</dbReference>
<evidence type="ECO:0000259" key="1">
    <source>
        <dbReference type="Pfam" id="PF22818"/>
    </source>
</evidence>
<protein>
    <submittedName>
        <fullName evidence="2">FabA-like domain</fullName>
    </submittedName>
</protein>
<dbReference type="AlphaFoldDB" id="A0AAQ1UGW6"/>
<dbReference type="Pfam" id="PF22818">
    <property type="entry name" value="ApeI-like"/>
    <property type="match status" value="1"/>
</dbReference>
<dbReference type="EMBL" id="UGTJ01000001">
    <property type="protein sequence ID" value="SUB79459.1"/>
    <property type="molecule type" value="Genomic_DNA"/>
</dbReference>
<dbReference type="InterPro" id="IPR054545">
    <property type="entry name" value="ApeI-like"/>
</dbReference>
<name>A0AAQ1UGW6_9BACT</name>
<evidence type="ECO:0000313" key="3">
    <source>
        <dbReference type="Proteomes" id="UP000255283"/>
    </source>
</evidence>
<dbReference type="GO" id="GO:0016829">
    <property type="term" value="F:lyase activity"/>
    <property type="evidence" value="ECO:0007669"/>
    <property type="project" value="UniProtKB-KW"/>
</dbReference>
<dbReference type="Gene3D" id="3.10.129.10">
    <property type="entry name" value="Hotdog Thioesterase"/>
    <property type="match status" value="1"/>
</dbReference>
<accession>A0AAQ1UGW6</accession>
<reference evidence="2 3" key="1">
    <citation type="submission" date="2018-06" db="EMBL/GenBank/DDBJ databases">
        <authorList>
            <consortium name="Pathogen Informatics"/>
            <person name="Doyle S."/>
        </authorList>
    </citation>
    <scope>NUCLEOTIDE SEQUENCE [LARGE SCALE GENOMIC DNA]</scope>
    <source>
        <strain evidence="2 3">NCTC13063</strain>
    </source>
</reference>
<proteinExistence type="predicted"/>
<sequence length="131" mass="14544">MKLLHSMFEISGDNIGGKAVSLSDETASHADFTLCFNPDHPIYQAHFPGKPITPGVCIVKVLGELLELKLGRRLELKEIKNLKFVSPISPIANAGVDVRFRKIDVSEHVKVQGTITRGETVYTKFSLIFHE</sequence>
<dbReference type="InterPro" id="IPR029069">
    <property type="entry name" value="HotDog_dom_sf"/>
</dbReference>
<evidence type="ECO:0000313" key="2">
    <source>
        <dbReference type="EMBL" id="SUB79459.1"/>
    </source>
</evidence>